<proteinExistence type="predicted"/>
<name>A0ABV0XUU2_9TELE</name>
<evidence type="ECO:0000313" key="2">
    <source>
        <dbReference type="EMBL" id="MEQ2285151.1"/>
    </source>
</evidence>
<dbReference type="Proteomes" id="UP001469553">
    <property type="component" value="Unassembled WGS sequence"/>
</dbReference>
<reference evidence="2 3" key="1">
    <citation type="submission" date="2021-06" db="EMBL/GenBank/DDBJ databases">
        <authorList>
            <person name="Palmer J.M."/>
        </authorList>
    </citation>
    <scope>NUCLEOTIDE SEQUENCE [LARGE SCALE GENOMIC DNA]</scope>
    <source>
        <strain evidence="2 3">AS_MEX2019</strain>
        <tissue evidence="2">Muscle</tissue>
    </source>
</reference>
<comment type="caution">
    <text evidence="2">The sequence shown here is derived from an EMBL/GenBank/DDBJ whole genome shotgun (WGS) entry which is preliminary data.</text>
</comment>
<evidence type="ECO:0000256" key="1">
    <source>
        <dbReference type="SAM" id="MobiDB-lite"/>
    </source>
</evidence>
<organism evidence="2 3">
    <name type="scientific">Ameca splendens</name>
    <dbReference type="NCBI Taxonomy" id="208324"/>
    <lineage>
        <taxon>Eukaryota</taxon>
        <taxon>Metazoa</taxon>
        <taxon>Chordata</taxon>
        <taxon>Craniata</taxon>
        <taxon>Vertebrata</taxon>
        <taxon>Euteleostomi</taxon>
        <taxon>Actinopterygii</taxon>
        <taxon>Neopterygii</taxon>
        <taxon>Teleostei</taxon>
        <taxon>Neoteleostei</taxon>
        <taxon>Acanthomorphata</taxon>
        <taxon>Ovalentaria</taxon>
        <taxon>Atherinomorphae</taxon>
        <taxon>Cyprinodontiformes</taxon>
        <taxon>Goodeidae</taxon>
        <taxon>Ameca</taxon>
    </lineage>
</organism>
<dbReference type="EMBL" id="JAHRIP010012648">
    <property type="protein sequence ID" value="MEQ2285151.1"/>
    <property type="molecule type" value="Genomic_DNA"/>
</dbReference>
<protein>
    <submittedName>
        <fullName evidence="2">Uncharacterized protein</fullName>
    </submittedName>
</protein>
<gene>
    <name evidence="2" type="ORF">AMECASPLE_028915</name>
</gene>
<keyword evidence="3" id="KW-1185">Reference proteome</keyword>
<accession>A0ABV0XUU2</accession>
<feature type="region of interest" description="Disordered" evidence="1">
    <location>
        <begin position="83"/>
        <end position="108"/>
    </location>
</feature>
<sequence>MHGGAVHSTVALQQERSWVQLPGGLSAWSCVMCGFSPGTLASSQITVRLIDLFKLPLAVSGCVNGCLSVMSLCVPAMDWRPVQGGPRPSPTAGDRHQLPWDPVWKKRV</sequence>
<evidence type="ECO:0000313" key="3">
    <source>
        <dbReference type="Proteomes" id="UP001469553"/>
    </source>
</evidence>